<keyword evidence="3" id="KW-1003">Cell membrane</keyword>
<dbReference type="InterPro" id="IPR001640">
    <property type="entry name" value="Lgt"/>
</dbReference>
<feature type="transmembrane region" description="Helical" evidence="8">
    <location>
        <begin position="521"/>
        <end position="540"/>
    </location>
</feature>
<comment type="caution">
    <text evidence="9">The sequence shown here is derived from an EMBL/GenBank/DDBJ whole genome shotgun (WGS) entry which is preliminary data.</text>
</comment>
<evidence type="ECO:0000256" key="5">
    <source>
        <dbReference type="ARBA" id="ARBA00022692"/>
    </source>
</evidence>
<proteinExistence type="inferred from homology"/>
<comment type="similarity">
    <text evidence="2">Belongs to the Lgt family.</text>
</comment>
<feature type="transmembrane region" description="Helical" evidence="8">
    <location>
        <begin position="46"/>
        <end position="69"/>
    </location>
</feature>
<dbReference type="InterPro" id="IPR007318">
    <property type="entry name" value="Phopholipid_MeTrfase"/>
</dbReference>
<feature type="transmembrane region" description="Helical" evidence="8">
    <location>
        <begin position="90"/>
        <end position="113"/>
    </location>
</feature>
<gene>
    <name evidence="9" type="ORF">A2Z42_02650</name>
</gene>
<feature type="transmembrane region" description="Helical" evidence="8">
    <location>
        <begin position="119"/>
        <end position="137"/>
    </location>
</feature>
<dbReference type="Gene3D" id="1.20.120.1630">
    <property type="match status" value="1"/>
</dbReference>
<dbReference type="Pfam" id="PF04191">
    <property type="entry name" value="PEMT"/>
    <property type="match status" value="1"/>
</dbReference>
<dbReference type="AlphaFoldDB" id="A0A1G1WJD6"/>
<feature type="transmembrane region" description="Helical" evidence="8">
    <location>
        <begin position="239"/>
        <end position="260"/>
    </location>
</feature>
<keyword evidence="6 8" id="KW-1133">Transmembrane helix</keyword>
<sequence>MVIKHNSQKLVGKILYGSIFVVFLPLFLIFWSSVLDKSINLPIPKWPVFAVSSILCGGLIMLKGMWDLIVVGRGLPMNAYPPKRFVTQGIYAGFPHPIYLGAVLLSAGVALWFQSSSGFYIVTPILALMTLSLVYGYERLAIRRLFGESAEQYQPLFSPPSLSNNKPTLVKKTALSIRIFTPWVVVGYLIDYARFSGSNSGFFINLRGQNWFDKLWLLPYLIILIKLLLARTEKRLTQTVITGTIAAWLGIYIYLILSIFKSEIISIAWEWLLASILITFLALNYHSIWVWLQRLSEWVANSRKDLLFLNGNFRIINHSIYTGLSGAIGVAIGSYILGNNLAVLILVVCGLVGGAVFAQVMWGNSQLLRPFGYWGTIIGVIIGIALVYLLFNIPLSKIAMAGVLSAPFVQAVGRLRCLTQGCCHGVITNKLLGIRVWQSQSRVVVLSKLKGKYIHITQLYSILFNLLLGFLLWTLWFSHSINSSIIIGLYLILTGIERFTEDAYRGEKQTRIVKGLKEPQWEAIVALFIGIIITMIPSNIPPEPIGNFGLPFMAAVLAGGVMAASGMSMDFPKSKLRFSRLSG</sequence>
<name>A0A1G1WJD6_9BACT</name>
<feature type="transmembrane region" description="Helical" evidence="8">
    <location>
        <begin position="272"/>
        <end position="292"/>
    </location>
</feature>
<evidence type="ECO:0000256" key="7">
    <source>
        <dbReference type="ARBA" id="ARBA00023136"/>
    </source>
</evidence>
<reference evidence="9 10" key="1">
    <citation type="journal article" date="2016" name="Nat. Commun.">
        <title>Thousands of microbial genomes shed light on interconnected biogeochemical processes in an aquifer system.</title>
        <authorList>
            <person name="Anantharaman K."/>
            <person name="Brown C.T."/>
            <person name="Hug L.A."/>
            <person name="Sharon I."/>
            <person name="Castelle C.J."/>
            <person name="Probst A.J."/>
            <person name="Thomas B.C."/>
            <person name="Singh A."/>
            <person name="Wilkins M.J."/>
            <person name="Karaoz U."/>
            <person name="Brodie E.L."/>
            <person name="Williams K.H."/>
            <person name="Hubbard S.S."/>
            <person name="Banfield J.F."/>
        </authorList>
    </citation>
    <scope>NUCLEOTIDE SEQUENCE [LARGE SCALE GENOMIC DNA]</scope>
</reference>
<feature type="transmembrane region" description="Helical" evidence="8">
    <location>
        <begin position="342"/>
        <end position="362"/>
    </location>
</feature>
<feature type="transmembrane region" description="Helical" evidence="8">
    <location>
        <begin position="453"/>
        <end position="475"/>
    </location>
</feature>
<dbReference type="EMBL" id="MHCU01000023">
    <property type="protein sequence ID" value="OGY27774.1"/>
    <property type="molecule type" value="Genomic_DNA"/>
</dbReference>
<evidence type="ECO:0000256" key="1">
    <source>
        <dbReference type="ARBA" id="ARBA00004127"/>
    </source>
</evidence>
<feature type="transmembrane region" description="Helical" evidence="8">
    <location>
        <begin position="14"/>
        <end position="34"/>
    </location>
</feature>
<evidence type="ECO:0000256" key="3">
    <source>
        <dbReference type="ARBA" id="ARBA00022475"/>
    </source>
</evidence>
<keyword evidence="5 8" id="KW-0812">Transmembrane</keyword>
<feature type="transmembrane region" description="Helical" evidence="8">
    <location>
        <begin position="175"/>
        <end position="195"/>
    </location>
</feature>
<organism evidence="9 10">
    <name type="scientific">Candidatus Woykebacteria bacterium RBG_19FT_COMBO_43_10</name>
    <dbReference type="NCBI Taxonomy" id="1802598"/>
    <lineage>
        <taxon>Bacteria</taxon>
        <taxon>Candidatus Woykeibacteriota</taxon>
    </lineage>
</organism>
<feature type="transmembrane region" description="Helical" evidence="8">
    <location>
        <begin position="552"/>
        <end position="571"/>
    </location>
</feature>
<protein>
    <recommendedName>
        <fullName evidence="11">Prolipoprotein diacylglyceryl transferase</fullName>
    </recommendedName>
</protein>
<dbReference type="GO" id="GO:0005886">
    <property type="term" value="C:plasma membrane"/>
    <property type="evidence" value="ECO:0007669"/>
    <property type="project" value="InterPro"/>
</dbReference>
<evidence type="ECO:0008006" key="11">
    <source>
        <dbReference type="Google" id="ProtNLM"/>
    </source>
</evidence>
<dbReference type="PANTHER" id="PTHR30589">
    <property type="entry name" value="PROLIPOPROTEIN DIACYLGLYCERYL TRANSFERASE"/>
    <property type="match status" value="1"/>
</dbReference>
<accession>A0A1G1WJD6</accession>
<keyword evidence="4" id="KW-0808">Transferase</keyword>
<evidence type="ECO:0000256" key="2">
    <source>
        <dbReference type="ARBA" id="ARBA00007150"/>
    </source>
</evidence>
<feature type="transmembrane region" description="Helical" evidence="8">
    <location>
        <begin position="371"/>
        <end position="391"/>
    </location>
</feature>
<dbReference type="Pfam" id="PF01790">
    <property type="entry name" value="LGT"/>
    <property type="match status" value="1"/>
</dbReference>
<keyword evidence="7 8" id="KW-0472">Membrane</keyword>
<feature type="transmembrane region" description="Helical" evidence="8">
    <location>
        <begin position="481"/>
        <end position="500"/>
    </location>
</feature>
<evidence type="ECO:0000256" key="8">
    <source>
        <dbReference type="SAM" id="Phobius"/>
    </source>
</evidence>
<dbReference type="Proteomes" id="UP000176645">
    <property type="component" value="Unassembled WGS sequence"/>
</dbReference>
<evidence type="ECO:0000313" key="9">
    <source>
        <dbReference type="EMBL" id="OGY27774.1"/>
    </source>
</evidence>
<dbReference type="GO" id="GO:0008961">
    <property type="term" value="F:phosphatidylglycerol-prolipoprotein diacylglyceryl transferase activity"/>
    <property type="evidence" value="ECO:0007669"/>
    <property type="project" value="InterPro"/>
</dbReference>
<evidence type="ECO:0000256" key="6">
    <source>
        <dbReference type="ARBA" id="ARBA00022989"/>
    </source>
</evidence>
<evidence type="ECO:0000256" key="4">
    <source>
        <dbReference type="ARBA" id="ARBA00022679"/>
    </source>
</evidence>
<dbReference type="GO" id="GO:0012505">
    <property type="term" value="C:endomembrane system"/>
    <property type="evidence" value="ECO:0007669"/>
    <property type="project" value="UniProtKB-SubCell"/>
</dbReference>
<dbReference type="GO" id="GO:0042158">
    <property type="term" value="P:lipoprotein biosynthetic process"/>
    <property type="evidence" value="ECO:0007669"/>
    <property type="project" value="InterPro"/>
</dbReference>
<dbReference type="PANTHER" id="PTHR30589:SF0">
    <property type="entry name" value="PHOSPHATIDYLGLYCEROL--PROLIPOPROTEIN DIACYLGLYCERYL TRANSFERASE"/>
    <property type="match status" value="1"/>
</dbReference>
<evidence type="ECO:0000313" key="10">
    <source>
        <dbReference type="Proteomes" id="UP000176645"/>
    </source>
</evidence>
<comment type="subcellular location">
    <subcellularLocation>
        <location evidence="1">Endomembrane system</location>
        <topology evidence="1">Multi-pass membrane protein</topology>
    </subcellularLocation>
</comment>
<feature type="transmembrane region" description="Helical" evidence="8">
    <location>
        <begin position="313"/>
        <end position="336"/>
    </location>
</feature>